<dbReference type="EMBL" id="LCYA01000066">
    <property type="protein sequence ID" value="KWV87813.1"/>
    <property type="molecule type" value="Genomic_DNA"/>
</dbReference>
<evidence type="ECO:0000313" key="1">
    <source>
        <dbReference type="EMBL" id="KWV87813.1"/>
    </source>
</evidence>
<proteinExistence type="predicted"/>
<organism evidence="1 2">
    <name type="scientific">Pseudomonas fluorescens</name>
    <dbReference type="NCBI Taxonomy" id="294"/>
    <lineage>
        <taxon>Bacteria</taxon>
        <taxon>Pseudomonadati</taxon>
        <taxon>Pseudomonadota</taxon>
        <taxon>Gammaproteobacteria</taxon>
        <taxon>Pseudomonadales</taxon>
        <taxon>Pseudomonadaceae</taxon>
        <taxon>Pseudomonas</taxon>
    </lineage>
</organism>
<sequence length="196" mass="22519">MPNQTIKTPCVGLCSTVYGDLVCRGCKRFHHEVIQWNGYNEEEKRAVWLRLEQLLVQVMAGKVEVFDPKTLRGQLEQRKIRFVPHQSEYCWAYQLIARGARVINNLEAYGMVLLPEFRDWALPELRDAIDREFFILSEAHYQRYIAPGFLKDAWVTDWRGQCGSWLACDSGVSGANAPAYPPQSQASQLPHLIHIA</sequence>
<dbReference type="Pfam" id="PF06945">
    <property type="entry name" value="DUF1289"/>
    <property type="match status" value="1"/>
</dbReference>
<dbReference type="PANTHER" id="PTHR35175:SF1">
    <property type="entry name" value="OXIDOREDUCTASE"/>
    <property type="match status" value="1"/>
</dbReference>
<dbReference type="PANTHER" id="PTHR35175">
    <property type="entry name" value="DUF1289 DOMAIN-CONTAINING PROTEIN"/>
    <property type="match status" value="1"/>
</dbReference>
<reference evidence="1 2" key="1">
    <citation type="submission" date="2015-05" db="EMBL/GenBank/DDBJ databases">
        <title>A genomic and transcriptomic approach to investigate the blue pigment phenotype in Pseudomonas fluorescens.</title>
        <authorList>
            <person name="Andreani N.A."/>
            <person name="Cardazzo B."/>
        </authorList>
    </citation>
    <scope>NUCLEOTIDE SEQUENCE [LARGE SCALE GENOMIC DNA]</scope>
    <source>
        <strain evidence="1 2">Ps_22</strain>
    </source>
</reference>
<evidence type="ECO:0008006" key="3">
    <source>
        <dbReference type="Google" id="ProtNLM"/>
    </source>
</evidence>
<dbReference type="PATRIC" id="fig|294.194.peg.2773"/>
<accession>A0A109LHR9</accession>
<gene>
    <name evidence="1" type="ORF">PFLmoz3_02507</name>
</gene>
<protein>
    <recommendedName>
        <fullName evidence="3">Fe-S protein</fullName>
    </recommendedName>
</protein>
<name>A0A109LHR9_PSEFL</name>
<dbReference type="InterPro" id="IPR010710">
    <property type="entry name" value="DUF1289"/>
</dbReference>
<evidence type="ECO:0000313" key="2">
    <source>
        <dbReference type="Proteomes" id="UP000061348"/>
    </source>
</evidence>
<dbReference type="Proteomes" id="UP000061348">
    <property type="component" value="Unassembled WGS sequence"/>
</dbReference>
<dbReference type="AlphaFoldDB" id="A0A109LHR9"/>
<comment type="caution">
    <text evidence="1">The sequence shown here is derived from an EMBL/GenBank/DDBJ whole genome shotgun (WGS) entry which is preliminary data.</text>
</comment>